<protein>
    <submittedName>
        <fullName evidence="2">Uncharacterized protein</fullName>
    </submittedName>
</protein>
<dbReference type="AlphaFoldDB" id="A0A0F8XZK3"/>
<name>A0A0F8XZK3_9ZZZZ</name>
<accession>A0A0F8XZK3</accession>
<feature type="region of interest" description="Disordered" evidence="1">
    <location>
        <begin position="1"/>
        <end position="22"/>
    </location>
</feature>
<sequence>MKKPKPQAHKRKKPEPKFRVGQ</sequence>
<evidence type="ECO:0000313" key="2">
    <source>
        <dbReference type="EMBL" id="KKK66750.1"/>
    </source>
</evidence>
<feature type="compositionally biased region" description="Basic residues" evidence="1">
    <location>
        <begin position="1"/>
        <end position="14"/>
    </location>
</feature>
<proteinExistence type="predicted"/>
<organism evidence="2">
    <name type="scientific">marine sediment metagenome</name>
    <dbReference type="NCBI Taxonomy" id="412755"/>
    <lineage>
        <taxon>unclassified sequences</taxon>
        <taxon>metagenomes</taxon>
        <taxon>ecological metagenomes</taxon>
    </lineage>
</organism>
<evidence type="ECO:0000256" key="1">
    <source>
        <dbReference type="SAM" id="MobiDB-lite"/>
    </source>
</evidence>
<dbReference type="EMBL" id="LAZR01059933">
    <property type="protein sequence ID" value="KKK66750.1"/>
    <property type="molecule type" value="Genomic_DNA"/>
</dbReference>
<gene>
    <name evidence="2" type="ORF">LCGC14_2960980</name>
</gene>
<reference evidence="2" key="1">
    <citation type="journal article" date="2015" name="Nature">
        <title>Complex archaea that bridge the gap between prokaryotes and eukaryotes.</title>
        <authorList>
            <person name="Spang A."/>
            <person name="Saw J.H."/>
            <person name="Jorgensen S.L."/>
            <person name="Zaremba-Niedzwiedzka K."/>
            <person name="Martijn J."/>
            <person name="Lind A.E."/>
            <person name="van Eijk R."/>
            <person name="Schleper C."/>
            <person name="Guy L."/>
            <person name="Ettema T.J."/>
        </authorList>
    </citation>
    <scope>NUCLEOTIDE SEQUENCE</scope>
</reference>
<comment type="caution">
    <text evidence="2">The sequence shown here is derived from an EMBL/GenBank/DDBJ whole genome shotgun (WGS) entry which is preliminary data.</text>
</comment>
<feature type="non-terminal residue" evidence="2">
    <location>
        <position position="22"/>
    </location>
</feature>